<dbReference type="SUPFAM" id="SSF55874">
    <property type="entry name" value="ATPase domain of HSP90 chaperone/DNA topoisomerase II/histidine kinase"/>
    <property type="match status" value="1"/>
</dbReference>
<dbReference type="EMBL" id="JAHCVI010000006">
    <property type="protein sequence ID" value="KAG7284333.1"/>
    <property type="molecule type" value="Genomic_DNA"/>
</dbReference>
<evidence type="ECO:0000313" key="3">
    <source>
        <dbReference type="Proteomes" id="UP001197093"/>
    </source>
</evidence>
<keyword evidence="3" id="KW-1185">Reference proteome</keyword>
<dbReference type="InterPro" id="IPR036890">
    <property type="entry name" value="HATPase_C_sf"/>
</dbReference>
<comment type="caution">
    <text evidence="2">The sequence shown here is derived from an EMBL/GenBank/DDBJ whole genome shotgun (WGS) entry which is preliminary data.</text>
</comment>
<dbReference type="InterPro" id="IPR052957">
    <property type="entry name" value="Auxin_embryo_med"/>
</dbReference>
<evidence type="ECO:0000313" key="2">
    <source>
        <dbReference type="EMBL" id="KAG7284333.1"/>
    </source>
</evidence>
<name>A0AAD4ES23_9PEZI</name>
<sequence length="426" mass="48438">MSDTTRPLNGAEARRLVQSIASDHGHIAQEVLDRMSDADRREVEHALRMKDQLISSTVVTLARNLYTSNARFVLELLQNAEDNDFTQAQEHGETPKVSFSVYPNHVVVECNEDGFTERNLRAICNVGKSSKLEAQGYIGEKGIGFKSVFMAAYRVHIHATPDENARRNQTIRQQFHEIHDTVLLFMRKIQEIKIEFYDQEKDEADEPVMTITHSIDRQGAMASCKKHTSELGREQTQLRHYHITKHTTTDLAKAEGRNYSEVEETTSAYSQSEVVLAFPVTAASVPVLENQWVFAFLPVRQMGFKFLVQADFVTQANRQDIVTTSARNQGLATGVADAFIQGVVELCDHPELRYQWMRYLPEESAYPWDGFWTQVIEEIRGRLTSTPVLCPAIPGPLQLIRDSRRHKASHLDASDDNVRPHFEGQK</sequence>
<evidence type="ECO:0000256" key="1">
    <source>
        <dbReference type="SAM" id="MobiDB-lite"/>
    </source>
</evidence>
<feature type="compositionally biased region" description="Basic and acidic residues" evidence="1">
    <location>
        <begin position="409"/>
        <end position="426"/>
    </location>
</feature>
<dbReference type="Gene3D" id="3.30.565.10">
    <property type="entry name" value="Histidine kinase-like ATPase, C-terminal domain"/>
    <property type="match status" value="1"/>
</dbReference>
<dbReference type="Proteomes" id="UP001197093">
    <property type="component" value="Unassembled WGS sequence"/>
</dbReference>
<feature type="region of interest" description="Disordered" evidence="1">
    <location>
        <begin position="404"/>
        <end position="426"/>
    </location>
</feature>
<organism evidence="2 3">
    <name type="scientific">Staphylotrichum longicolle</name>
    <dbReference type="NCBI Taxonomy" id="669026"/>
    <lineage>
        <taxon>Eukaryota</taxon>
        <taxon>Fungi</taxon>
        <taxon>Dikarya</taxon>
        <taxon>Ascomycota</taxon>
        <taxon>Pezizomycotina</taxon>
        <taxon>Sordariomycetes</taxon>
        <taxon>Sordariomycetidae</taxon>
        <taxon>Sordariales</taxon>
        <taxon>Chaetomiaceae</taxon>
        <taxon>Staphylotrichum</taxon>
    </lineage>
</organism>
<dbReference type="AlphaFoldDB" id="A0AAD4ES23"/>
<proteinExistence type="predicted"/>
<dbReference type="PANTHER" id="PTHR32387:SF0">
    <property type="entry name" value="PROTEIN NO VEIN"/>
    <property type="match status" value="1"/>
</dbReference>
<reference evidence="2" key="1">
    <citation type="submission" date="2023-02" db="EMBL/GenBank/DDBJ databases">
        <authorList>
            <person name="Palmer J.M."/>
        </authorList>
    </citation>
    <scope>NUCLEOTIDE SEQUENCE</scope>
    <source>
        <strain evidence="2">FW57</strain>
    </source>
</reference>
<dbReference type="PANTHER" id="PTHR32387">
    <property type="entry name" value="WU:FJ29H11"/>
    <property type="match status" value="1"/>
</dbReference>
<dbReference type="NCBIfam" id="NF047352">
    <property type="entry name" value="P_loop_sacsin"/>
    <property type="match status" value="1"/>
</dbReference>
<accession>A0AAD4ES23</accession>
<protein>
    <submittedName>
        <fullName evidence="2">Uncharacterized protein</fullName>
    </submittedName>
</protein>
<gene>
    <name evidence="2" type="ORF">NEMBOFW57_010705</name>
</gene>